<evidence type="ECO:0000313" key="4">
    <source>
        <dbReference type="Proteomes" id="UP000663181"/>
    </source>
</evidence>
<evidence type="ECO:0000256" key="2">
    <source>
        <dbReference type="SAM" id="Phobius"/>
    </source>
</evidence>
<feature type="region of interest" description="Disordered" evidence="1">
    <location>
        <begin position="1"/>
        <end position="22"/>
    </location>
</feature>
<keyword evidence="2" id="KW-0812">Transmembrane</keyword>
<dbReference type="RefSeq" id="WP_188799942.1">
    <property type="nucleotide sequence ID" value="NZ_BMIZ01000002.1"/>
</dbReference>
<keyword evidence="2" id="KW-1133">Transmembrane helix</keyword>
<keyword evidence="2" id="KW-0472">Membrane</keyword>
<organism evidence="3 4">
    <name type="scientific">Dyella caseinilytica</name>
    <dbReference type="NCBI Taxonomy" id="1849581"/>
    <lineage>
        <taxon>Bacteria</taxon>
        <taxon>Pseudomonadati</taxon>
        <taxon>Pseudomonadota</taxon>
        <taxon>Gammaproteobacteria</taxon>
        <taxon>Lysobacterales</taxon>
        <taxon>Rhodanobacteraceae</taxon>
        <taxon>Dyella</taxon>
    </lineage>
</organism>
<gene>
    <name evidence="3" type="ORF">ISN74_14760</name>
</gene>
<name>A0ABX7GSC9_9GAMM</name>
<reference evidence="3 4" key="1">
    <citation type="submission" date="2020-10" db="EMBL/GenBank/DDBJ databases">
        <title>Phylogeny of dyella-like bacteria.</title>
        <authorList>
            <person name="Fu J."/>
        </authorList>
    </citation>
    <scope>NUCLEOTIDE SEQUENCE [LARGE SCALE GENOMIC DNA]</scope>
    <source>
        <strain evidence="3 4">DHOB09</strain>
    </source>
</reference>
<proteinExistence type="predicted"/>
<dbReference type="Proteomes" id="UP000663181">
    <property type="component" value="Chromosome"/>
</dbReference>
<evidence type="ECO:0000256" key="1">
    <source>
        <dbReference type="SAM" id="MobiDB-lite"/>
    </source>
</evidence>
<evidence type="ECO:0000313" key="3">
    <source>
        <dbReference type="EMBL" id="QRN52707.1"/>
    </source>
</evidence>
<sequence length="243" mass="26729">MKQKLKKRPQKKKAQPVSSPKLSSLLAKGGSRLKGLLLALGLIAVVPTAIYEWVTGEISLAYDKADGRAYAFTLTNTSPVDQDITSFRISLPKQNLAYITTEPVLATTHPDGTTTMPGGNSIWVPAAEFTQLDHQTIPAKSTRSFDIPPLSSRAYAEPDAMMVYVHYAWTPTNKTLALLARWSMALHLIVQEKTIRYVVLRNVWNISPTDDPTEALREMCRDDDQADKGPACASLHKKAPAAL</sequence>
<protein>
    <submittedName>
        <fullName evidence="3">Uncharacterized protein</fullName>
    </submittedName>
</protein>
<keyword evidence="4" id="KW-1185">Reference proteome</keyword>
<dbReference type="EMBL" id="CP064030">
    <property type="protein sequence ID" value="QRN52707.1"/>
    <property type="molecule type" value="Genomic_DNA"/>
</dbReference>
<feature type="transmembrane region" description="Helical" evidence="2">
    <location>
        <begin position="35"/>
        <end position="54"/>
    </location>
</feature>
<accession>A0ABX7GSC9</accession>
<feature type="compositionally biased region" description="Basic residues" evidence="1">
    <location>
        <begin position="1"/>
        <end position="14"/>
    </location>
</feature>